<evidence type="ECO:0000256" key="11">
    <source>
        <dbReference type="ARBA" id="ARBA00023163"/>
    </source>
</evidence>
<evidence type="ECO:0000256" key="3">
    <source>
        <dbReference type="ARBA" id="ARBA00022499"/>
    </source>
</evidence>
<dbReference type="PROSITE" id="PS51477">
    <property type="entry name" value="PAH"/>
    <property type="match status" value="3"/>
</dbReference>
<keyword evidence="2" id="KW-0678">Repressor</keyword>
<keyword evidence="4" id="KW-0597">Phosphoprotein</keyword>
<dbReference type="Pfam" id="PF02671">
    <property type="entry name" value="PAH"/>
    <property type="match status" value="3"/>
</dbReference>
<dbReference type="InterPro" id="IPR003822">
    <property type="entry name" value="PAH"/>
</dbReference>
<protein>
    <recommendedName>
        <fullName evidence="15">Paired amphipathic helix protein Sin3a</fullName>
    </recommendedName>
    <alternativeName>
        <fullName evidence="16">Histone deacetylase complex subunit Sin3a</fullName>
    </alternativeName>
    <alternativeName>
        <fullName evidence="17">Transcriptional corepressor Sin3a</fullName>
    </alternativeName>
</protein>
<keyword evidence="7" id="KW-0007">Acetylation</keyword>
<evidence type="ECO:0000313" key="22">
    <source>
        <dbReference type="EMBL" id="KAE8297568.1"/>
    </source>
</evidence>
<feature type="region of interest" description="Disordered" evidence="19">
    <location>
        <begin position="1610"/>
        <end position="1643"/>
    </location>
</feature>
<dbReference type="FunFam" id="1.20.1160.11:FF:000001">
    <property type="entry name" value="Paired amphipathic helix protein Sin3"/>
    <property type="match status" value="1"/>
</dbReference>
<dbReference type="Gene3D" id="2.60.40.4100">
    <property type="entry name" value="Zona pellucida, ZP-C domain"/>
    <property type="match status" value="1"/>
</dbReference>
<proteinExistence type="predicted"/>
<keyword evidence="12 18" id="KW-0539">Nucleus</keyword>
<keyword evidence="20" id="KW-0732">Signal</keyword>
<evidence type="ECO:0000256" key="7">
    <source>
        <dbReference type="ARBA" id="ARBA00022990"/>
    </source>
</evidence>
<feature type="domain" description="ZP" evidence="21">
    <location>
        <begin position="347"/>
        <end position="657"/>
    </location>
</feature>
<evidence type="ECO:0000256" key="4">
    <source>
        <dbReference type="ARBA" id="ARBA00022553"/>
    </source>
</evidence>
<feature type="compositionally biased region" description="Polar residues" evidence="19">
    <location>
        <begin position="1020"/>
        <end position="1054"/>
    </location>
</feature>
<name>A0A6G0J1D4_LARCR</name>
<dbReference type="InterPro" id="IPR039774">
    <property type="entry name" value="Sin3-like"/>
</dbReference>
<dbReference type="Gene3D" id="1.20.1160.11">
    <property type="entry name" value="Paired amphipathic helix"/>
    <property type="match status" value="3"/>
</dbReference>
<feature type="region of interest" description="Disordered" evidence="19">
    <location>
        <begin position="976"/>
        <end position="1074"/>
    </location>
</feature>
<dbReference type="SMART" id="SM00761">
    <property type="entry name" value="HDAC_interact"/>
    <property type="match status" value="1"/>
</dbReference>
<evidence type="ECO:0000256" key="18">
    <source>
        <dbReference type="PROSITE-ProRule" id="PRU00810"/>
    </source>
</evidence>
<evidence type="ECO:0000256" key="17">
    <source>
        <dbReference type="ARBA" id="ARBA00081271"/>
    </source>
</evidence>
<evidence type="ECO:0000256" key="10">
    <source>
        <dbReference type="ARBA" id="ARBA00023108"/>
    </source>
</evidence>
<evidence type="ECO:0000256" key="2">
    <source>
        <dbReference type="ARBA" id="ARBA00022491"/>
    </source>
</evidence>
<feature type="compositionally biased region" description="Acidic residues" evidence="19">
    <location>
        <begin position="1610"/>
        <end position="1627"/>
    </location>
</feature>
<feature type="compositionally biased region" description="Low complexity" evidence="19">
    <location>
        <begin position="1001"/>
        <end position="1011"/>
    </location>
</feature>
<keyword evidence="23" id="KW-1185">Reference proteome</keyword>
<comment type="subunit">
    <text evidence="14">Interacts with ARID4B, BRMS1L, HCFC1, HDAC1, HDAC2, MXI1, SAP30L, SAP130, SFPQ and TOPORS. Interacts with OGT (via TPRs 1-6); the interaction mediates transcriptional repression in parallel with histone deacetylase. Interacts with BAZ2A, MXD1, MXD3, MXD4, MBD2, DACH1, NCOR1, NR4A2, REST, RLIM, SAP30, SETDB1, SMYD2, and SUDS3. Interacts with PHF12 in a complex composed of HDAC1, PHF12 and SAP30. Interacts with TET1; the interaction recruits SIN3A to gene promoters. The large PER complex involved in the histone deacetylation is composed of at least HDAC1, PER2, SFPQ and SIN3A. Interacts with KLF11. Interacts with PPHLN1. Found in a complex with YY1, GON4L and HDAC1. Interacts (via PAH2) with FOXK1. Interacts with FOXK2. Found in a complex composed of at least SINHCAF, SIN3A, HDAC1, SAP30, RBBP4, OGT and TET1. Interacts with SINHCAF. Interacts with SPHK2.</text>
</comment>
<feature type="compositionally biased region" description="Basic and acidic residues" evidence="19">
    <location>
        <begin position="1218"/>
        <end position="1229"/>
    </location>
</feature>
<evidence type="ECO:0000256" key="16">
    <source>
        <dbReference type="ARBA" id="ARBA00075105"/>
    </source>
</evidence>
<keyword evidence="11" id="KW-0804">Transcription</keyword>
<dbReference type="Proteomes" id="UP000424527">
    <property type="component" value="Unassembled WGS sequence"/>
</dbReference>
<evidence type="ECO:0000256" key="12">
    <source>
        <dbReference type="ARBA" id="ARBA00023242"/>
    </source>
</evidence>
<dbReference type="InterPro" id="IPR042235">
    <property type="entry name" value="ZP-C_dom"/>
</dbReference>
<dbReference type="GO" id="GO:0005730">
    <property type="term" value="C:nucleolus"/>
    <property type="evidence" value="ECO:0007669"/>
    <property type="project" value="UniProtKB-SubCell"/>
</dbReference>
<dbReference type="InterPro" id="IPR036600">
    <property type="entry name" value="PAH_sf"/>
</dbReference>
<dbReference type="SUPFAM" id="SSF47762">
    <property type="entry name" value="PAH2 domain"/>
    <property type="match status" value="3"/>
</dbReference>
<evidence type="ECO:0000256" key="5">
    <source>
        <dbReference type="ARBA" id="ARBA00022737"/>
    </source>
</evidence>
<dbReference type="PANTHER" id="PTHR12346">
    <property type="entry name" value="SIN3B-RELATED"/>
    <property type="match status" value="1"/>
</dbReference>
<feature type="region of interest" description="Disordered" evidence="19">
    <location>
        <begin position="1195"/>
        <end position="1229"/>
    </location>
</feature>
<evidence type="ECO:0000256" key="9">
    <source>
        <dbReference type="ARBA" id="ARBA00023054"/>
    </source>
</evidence>
<sequence length="1687" mass="186610">MLVRYKLRILLQGLTLFLLGPACEASSLGLTVHVVPLDSTGGKTVRAHFSAIAPSPCPALSGLCAVGEDCLVHPTSLPFKGTKPNSGWCVRQWQKTVPSNYNATISLGSNTEFYVSMNAGPNVRANSGRLNQPAFVALPPPLRARVNCPHHFHLSVKDLDGDKVRCRFARSDQGECLDCAQHSFIELNEGQYFIYLMAEDLIPVPKISHVKNNKPLSSVPVHLSLTVEESTTSCSDEPVSVGETPKEDTTLFALPYQELKININFMSDLESVIEVAVVGPPELYRFGFKTIGPLAVMTMAWVRSENKLARLLPICFVANTKSLQSEPRCMWLYQREMRTLPTGTVLKCEKTEMTLVLPVSSLTNINLNELQLNSPTCPVTYNDTHLTARISLTGCWHQGCELVYTNTLQSIRPFTMVSRLPSLVLPLACRIPGVQAKGPQYKIGMPTEKETFGEIRVWIELHMPGQGPLAKFTSLPRFRSHFLPGRVRREVESPSESNSTSPTDSPGSNNITSTIYTNSSSTSTSSISLTNSPSNSTTNSSNTIPTTASSGGVGSRISQLDLHVMSNCSIDRAEMIVSNCIESETADFTVYHNILDQGCTMSNSTLEVITTKTTSKVYRLDLSNLETQGSTMYVRCTVNLCITTLPSLKCPDICTRSFNTRSVVGSVYTSSYTISSGPISLVVTTAAPTTTTAATTATTATPTTTTTTPTTTTTTTAQNTTTSHAPEQASAVAAGLLAAVPASSFEYAYTMKRRAEDQELIFAPQQQQSRRPPVQGIADSFQHRALAPAPTVIEAAADNMQPSTGIQYSLPQGYQVPTMPQSTSGHGHGHNNTAAHVGPHAHSLAVQSQGPAVVQGHVHPPAPMTSAQGQQQFQRLKVEDALSYLDQVKLQFGNQPQVYNDFLDIMKEFKSQSIDTPGVINRVSQLFKGHPDLIMGFNTFLPPGYKIEVQTNDLVNVTTPGQIHYITPHGISVQNIPVSGASSQPASHPQHQTLPQAGPHTTTTSATTTTTPSILAQPAPNKTSKPIQSPAHTPTSQPNPSIPSYASPRSPSVQSHTPVSSTPSGGPPLQNNQPVEFNHAINYVNKIKNRFQGQPDIYKAFLEILHTYQKEQRNAKEAGGNYTPALTEQEVYTQVARLFKNQEDLLSEFGQFLPDANSSMLLGKVTPDRAESVRNDHGGTVKRPLLNNKQRLSQNGLPIRRPTGVGATPPVKKKPKIMGKDHGMTEVGKHSTSTETMFFEKVKKALRSSEAYENFLRCLHIFNQEVISRAELVQLVIPFLGKFPELFTWFKNFLGYRESSHGESSHTESLPKERATEGIAMEIDYASCKRLGSSYRALPKSYQQPKCTGRTPLCREVLNDTWVSFPSWSEDSTFVSSKKTQYEEHIYRCEDERFELDVVLEANLATIRALETVQRRLSRMSAEEQLRFKLDNTMGGSSEVIHRKAIQRIYGDKGHDIIDGLKRNPAVSVPIVLKRLKMKDEEWREAQRGFNKIWREQNEKYYLKSLDHQGINFKQNDTKVLRSKTLLNEIEMLYDDRQERASEETATPPPSGPHMTHTYDDSQILEDAAALIIHHVKRQVGIQKEDKYKIKQIIHHFIPDLLFARRGELSDVEEEEEEEEEDMEMDQDGPKKHNGLPGSSPSKSKLLFSNTAAQKLRGTDDAYNLFFVNNYWYIFSFVFTTSSVLVC</sequence>
<evidence type="ECO:0000256" key="20">
    <source>
        <dbReference type="SAM" id="SignalP"/>
    </source>
</evidence>
<evidence type="ECO:0000313" key="23">
    <source>
        <dbReference type="Proteomes" id="UP000424527"/>
    </source>
</evidence>
<dbReference type="Pfam" id="PF08295">
    <property type="entry name" value="Sin3_corepress"/>
    <property type="match status" value="1"/>
</dbReference>
<dbReference type="PROSITE" id="PS51034">
    <property type="entry name" value="ZP_2"/>
    <property type="match status" value="1"/>
</dbReference>
<dbReference type="GO" id="GO:0061629">
    <property type="term" value="F:RNA polymerase II-specific DNA-binding transcription factor binding"/>
    <property type="evidence" value="ECO:0007669"/>
    <property type="project" value="UniProtKB-ARBA"/>
</dbReference>
<dbReference type="InterPro" id="IPR001507">
    <property type="entry name" value="ZP_dom"/>
</dbReference>
<dbReference type="FunFam" id="1.20.1160.11:FF:000004">
    <property type="entry name" value="Paired amphipathic helix protein Sin3a"/>
    <property type="match status" value="1"/>
</dbReference>
<feature type="compositionally biased region" description="Low complexity" evidence="19">
    <location>
        <begin position="694"/>
        <end position="722"/>
    </location>
</feature>
<comment type="function">
    <text evidence="13">Acts as a transcriptional repressor. Corepressor for REST. Interacts with MXI1 to repress MYC responsive genes and antagonize MYC oncogenic activities. Also interacts with MXD1-MAX heterodimers to repress transcription by tethering SIN3A to DNA. Acts cooperatively with OGT to repress transcription in parallel with histone deacetylation. Involved in the control of the circadian rhythms. Required for the transcriptional repression of circadian target genes, such as PER1, mediated by the large PER complex through histone deacetylation. Cooperates with FOXK1 to regulate cell cycle progression probably by repressing cell cycle inhibitor genes expression. Required for cortical neuron differentiation and callosal axon elongation.</text>
</comment>
<dbReference type="InterPro" id="IPR013194">
    <property type="entry name" value="HDAC_interact_dom"/>
</dbReference>
<keyword evidence="5" id="KW-0677">Repeat</keyword>
<accession>A0A6G0J1D4</accession>
<keyword evidence="3" id="KW-1017">Isopeptide bond</keyword>
<feature type="region of interest" description="Disordered" evidence="19">
    <location>
        <begin position="1538"/>
        <end position="1559"/>
    </location>
</feature>
<evidence type="ECO:0000256" key="6">
    <source>
        <dbReference type="ARBA" id="ARBA00022843"/>
    </source>
</evidence>
<evidence type="ECO:0000256" key="13">
    <source>
        <dbReference type="ARBA" id="ARBA00056268"/>
    </source>
</evidence>
<reference evidence="22 23" key="1">
    <citation type="submission" date="2019-07" db="EMBL/GenBank/DDBJ databases">
        <title>Chromosome genome assembly for large yellow croaker.</title>
        <authorList>
            <person name="Xiao S."/>
        </authorList>
    </citation>
    <scope>NUCLEOTIDE SEQUENCE [LARGE SCALE GENOMIC DNA]</scope>
    <source>
        <strain evidence="22">JMULYC20181020</strain>
        <tissue evidence="22">Muscle</tissue>
    </source>
</reference>
<evidence type="ECO:0000256" key="1">
    <source>
        <dbReference type="ARBA" id="ARBA00004604"/>
    </source>
</evidence>
<feature type="chain" id="PRO_5026336854" description="Paired amphipathic helix protein Sin3a" evidence="20">
    <location>
        <begin position="26"/>
        <end position="1687"/>
    </location>
</feature>
<dbReference type="GO" id="GO:0003714">
    <property type="term" value="F:transcription corepressor activity"/>
    <property type="evidence" value="ECO:0007669"/>
    <property type="project" value="InterPro"/>
</dbReference>
<keyword evidence="10" id="KW-0090">Biological rhythms</keyword>
<feature type="region of interest" description="Disordered" evidence="19">
    <location>
        <begin position="694"/>
        <end position="723"/>
    </location>
</feature>
<feature type="compositionally biased region" description="Low complexity" evidence="19">
    <location>
        <begin position="494"/>
        <end position="550"/>
    </location>
</feature>
<dbReference type="GO" id="GO:0000122">
    <property type="term" value="P:negative regulation of transcription by RNA polymerase II"/>
    <property type="evidence" value="ECO:0007669"/>
    <property type="project" value="TreeGrafter"/>
</dbReference>
<evidence type="ECO:0000256" key="15">
    <source>
        <dbReference type="ARBA" id="ARBA00068512"/>
    </source>
</evidence>
<gene>
    <name evidence="22" type="ORF">D5F01_LYC04191</name>
</gene>
<feature type="compositionally biased region" description="Low complexity" evidence="19">
    <location>
        <begin position="1055"/>
        <end position="1068"/>
    </location>
</feature>
<dbReference type="GO" id="GO:0070822">
    <property type="term" value="C:Sin3-type complex"/>
    <property type="evidence" value="ECO:0007669"/>
    <property type="project" value="TreeGrafter"/>
</dbReference>
<dbReference type="PANTHER" id="PTHR12346:SF2">
    <property type="entry name" value="PAIRED AMPHIPATHIC HELIX PROTEIN SIN3A"/>
    <property type="match status" value="1"/>
</dbReference>
<dbReference type="FunFam" id="1.20.1160.11:FF:000002">
    <property type="entry name" value="Paired amphipathic helix protein SIN3"/>
    <property type="match status" value="1"/>
</dbReference>
<evidence type="ECO:0000256" key="19">
    <source>
        <dbReference type="SAM" id="MobiDB-lite"/>
    </source>
</evidence>
<evidence type="ECO:0000256" key="8">
    <source>
        <dbReference type="ARBA" id="ARBA00023015"/>
    </source>
</evidence>
<keyword evidence="9" id="KW-0175">Coiled coil</keyword>
<dbReference type="GO" id="GO:0048511">
    <property type="term" value="P:rhythmic process"/>
    <property type="evidence" value="ECO:0007669"/>
    <property type="project" value="UniProtKB-KW"/>
</dbReference>
<comment type="subcellular location">
    <subcellularLocation>
        <location evidence="1">Nucleus</location>
        <location evidence="1">Nucleolus</location>
    </subcellularLocation>
</comment>
<dbReference type="EMBL" id="REGW02000004">
    <property type="protein sequence ID" value="KAE8297568.1"/>
    <property type="molecule type" value="Genomic_DNA"/>
</dbReference>
<comment type="caution">
    <text evidence="22">The sequence shown here is derived from an EMBL/GenBank/DDBJ whole genome shotgun (WGS) entry which is preliminary data.</text>
</comment>
<keyword evidence="6" id="KW-0832">Ubl conjugation</keyword>
<keyword evidence="8" id="KW-0805">Transcription regulation</keyword>
<feature type="compositionally biased region" description="Polar residues" evidence="19">
    <location>
        <begin position="976"/>
        <end position="995"/>
    </location>
</feature>
<evidence type="ECO:0000259" key="21">
    <source>
        <dbReference type="PROSITE" id="PS51034"/>
    </source>
</evidence>
<feature type="region of interest" description="Disordered" evidence="19">
    <location>
        <begin position="486"/>
        <end position="554"/>
    </location>
</feature>
<evidence type="ECO:0000256" key="14">
    <source>
        <dbReference type="ARBA" id="ARBA00061761"/>
    </source>
</evidence>
<feature type="signal peptide" evidence="20">
    <location>
        <begin position="1"/>
        <end position="25"/>
    </location>
</feature>
<organism evidence="22 23">
    <name type="scientific">Larimichthys crocea</name>
    <name type="common">Large yellow croaker</name>
    <name type="synonym">Pseudosciaena crocea</name>
    <dbReference type="NCBI Taxonomy" id="215358"/>
    <lineage>
        <taxon>Eukaryota</taxon>
        <taxon>Metazoa</taxon>
        <taxon>Chordata</taxon>
        <taxon>Craniata</taxon>
        <taxon>Vertebrata</taxon>
        <taxon>Euteleostomi</taxon>
        <taxon>Actinopterygii</taxon>
        <taxon>Neopterygii</taxon>
        <taxon>Teleostei</taxon>
        <taxon>Neoteleostei</taxon>
        <taxon>Acanthomorphata</taxon>
        <taxon>Eupercaria</taxon>
        <taxon>Sciaenidae</taxon>
        <taxon>Larimichthys</taxon>
    </lineage>
</organism>